<evidence type="ECO:0000256" key="4">
    <source>
        <dbReference type="PIRSR" id="PIRSR613078-2"/>
    </source>
</evidence>
<dbReference type="SUPFAM" id="SSF53254">
    <property type="entry name" value="Phosphoglycerate mutase-like"/>
    <property type="match status" value="1"/>
</dbReference>
<proteinExistence type="predicted"/>
<protein>
    <submittedName>
        <fullName evidence="5">Histidine phosphatase family protein</fullName>
    </submittedName>
</protein>
<dbReference type="Gene3D" id="3.40.50.1240">
    <property type="entry name" value="Phosphoglycerate mutase-like"/>
    <property type="match status" value="1"/>
</dbReference>
<feature type="binding site" evidence="4">
    <location>
        <position position="57"/>
    </location>
    <ligand>
        <name>substrate</name>
    </ligand>
</feature>
<dbReference type="GO" id="GO:0016791">
    <property type="term" value="F:phosphatase activity"/>
    <property type="evidence" value="ECO:0007669"/>
    <property type="project" value="TreeGrafter"/>
</dbReference>
<dbReference type="PIRSF" id="PIRSF000709">
    <property type="entry name" value="6PFK_2-Ptase"/>
    <property type="match status" value="1"/>
</dbReference>
<evidence type="ECO:0000313" key="5">
    <source>
        <dbReference type="EMBL" id="QTX33466.1"/>
    </source>
</evidence>
<accession>A0A9Q7AB84</accession>
<reference evidence="6" key="1">
    <citation type="submission" date="2021-04" db="EMBL/GenBank/DDBJ databases">
        <title>A novel Synergistetes isolate from a pyrite-forming mixed culture.</title>
        <authorList>
            <person name="Bunk B."/>
            <person name="Sproer C."/>
            <person name="Spring S."/>
            <person name="Pester M."/>
        </authorList>
    </citation>
    <scope>NUCLEOTIDE SEQUENCE [LARGE SCALE GENOMIC DNA]</scope>
    <source>
        <strain evidence="6">J.5.4.2-T.3.5.2</strain>
    </source>
</reference>
<evidence type="ECO:0000256" key="1">
    <source>
        <dbReference type="ARBA" id="ARBA00023152"/>
    </source>
</evidence>
<dbReference type="Pfam" id="PF00300">
    <property type="entry name" value="His_Phos_1"/>
    <property type="match status" value="1"/>
</dbReference>
<dbReference type="InterPro" id="IPR001345">
    <property type="entry name" value="PG/BPGM_mutase_AS"/>
</dbReference>
<dbReference type="InterPro" id="IPR050275">
    <property type="entry name" value="PGM_Phosphatase"/>
</dbReference>
<dbReference type="Proteomes" id="UP000671879">
    <property type="component" value="Chromosome"/>
</dbReference>
<dbReference type="GO" id="GO:0005737">
    <property type="term" value="C:cytoplasm"/>
    <property type="evidence" value="ECO:0007669"/>
    <property type="project" value="TreeGrafter"/>
</dbReference>
<name>A0A9Q7AB84_9BACT</name>
<organism evidence="5 6">
    <name type="scientific">Aminithiophilus ramosus</name>
    <dbReference type="NCBI Taxonomy" id="3029084"/>
    <lineage>
        <taxon>Bacteria</taxon>
        <taxon>Thermotogati</taxon>
        <taxon>Synergistota</taxon>
        <taxon>Synergistia</taxon>
        <taxon>Synergistales</taxon>
        <taxon>Aminithiophilaceae</taxon>
        <taxon>Aminithiophilus</taxon>
    </lineage>
</organism>
<feature type="active site" description="Proton donor/acceptor" evidence="3">
    <location>
        <position position="81"/>
    </location>
</feature>
<evidence type="ECO:0000256" key="3">
    <source>
        <dbReference type="PIRSR" id="PIRSR613078-1"/>
    </source>
</evidence>
<keyword evidence="6" id="KW-1185">Reference proteome</keyword>
<dbReference type="EMBL" id="CP072943">
    <property type="protein sequence ID" value="QTX33466.1"/>
    <property type="molecule type" value="Genomic_DNA"/>
</dbReference>
<feature type="active site" description="Tele-phosphohistidine intermediate" evidence="3">
    <location>
        <position position="8"/>
    </location>
</feature>
<dbReference type="KEGG" id="aram:KAR29_06245"/>
<dbReference type="CDD" id="cd07067">
    <property type="entry name" value="HP_PGM_like"/>
    <property type="match status" value="1"/>
</dbReference>
<dbReference type="PROSITE" id="PS00175">
    <property type="entry name" value="PG_MUTASE"/>
    <property type="match status" value="1"/>
</dbReference>
<dbReference type="SMART" id="SM00855">
    <property type="entry name" value="PGAM"/>
    <property type="match status" value="1"/>
</dbReference>
<dbReference type="AlphaFoldDB" id="A0A9Q7AB84"/>
<evidence type="ECO:0000313" key="6">
    <source>
        <dbReference type="Proteomes" id="UP000671879"/>
    </source>
</evidence>
<keyword evidence="1" id="KW-0324">Glycolysis</keyword>
<keyword evidence="2" id="KW-0413">Isomerase</keyword>
<dbReference type="RefSeq" id="WP_274374753.1">
    <property type="nucleotide sequence ID" value="NZ_CP072943.1"/>
</dbReference>
<dbReference type="InterPro" id="IPR029033">
    <property type="entry name" value="His_PPase_superfam"/>
</dbReference>
<dbReference type="PANTHER" id="PTHR48100">
    <property type="entry name" value="BROAD-SPECIFICITY PHOSPHATASE YOR283W-RELATED"/>
    <property type="match status" value="1"/>
</dbReference>
<dbReference type="PANTHER" id="PTHR48100:SF1">
    <property type="entry name" value="HISTIDINE PHOSPHATASE FAMILY PROTEIN-RELATED"/>
    <property type="match status" value="1"/>
</dbReference>
<dbReference type="InterPro" id="IPR013078">
    <property type="entry name" value="His_Pase_superF_clade-1"/>
</dbReference>
<sequence>MRLFIVRHGETDWNVTGRFQGRNDIALNDRGLEQARRLAGALEKVPFDRLWSSPLSRALETARAVALLQGKSVEIDEGLTEISHGEWEGLDGAEVERRWPGDLARWHGTPHLLAMPGGESLLDVQRRSVEALDRVVAAGGENVLVAAHDAVIKVLLCACLEMPLRCFWRFQVGNGSVTLLEPTARGWSVPLLGDTCHLGDPYFRPLQKGL</sequence>
<evidence type="ECO:0000256" key="2">
    <source>
        <dbReference type="ARBA" id="ARBA00023235"/>
    </source>
</evidence>
<feature type="binding site" evidence="4">
    <location>
        <begin position="7"/>
        <end position="14"/>
    </location>
    <ligand>
        <name>substrate</name>
    </ligand>
</feature>
<gene>
    <name evidence="5" type="ORF">KAR29_06245</name>
</gene>